<dbReference type="AlphaFoldDB" id="A0A848G3T7"/>
<evidence type="ECO:0000313" key="1">
    <source>
        <dbReference type="EMBL" id="NML26888.1"/>
    </source>
</evidence>
<dbReference type="Proteomes" id="UP000580043">
    <property type="component" value="Unassembled WGS sequence"/>
</dbReference>
<protein>
    <submittedName>
        <fullName evidence="1">Uncharacterized protein</fullName>
    </submittedName>
</protein>
<organism evidence="1 2">
    <name type="scientific">Zoogloea dura</name>
    <dbReference type="NCBI Taxonomy" id="2728840"/>
    <lineage>
        <taxon>Bacteria</taxon>
        <taxon>Pseudomonadati</taxon>
        <taxon>Pseudomonadota</taxon>
        <taxon>Betaproteobacteria</taxon>
        <taxon>Rhodocyclales</taxon>
        <taxon>Zoogloeaceae</taxon>
        <taxon>Zoogloea</taxon>
    </lineage>
</organism>
<name>A0A848G3T7_9RHOO</name>
<keyword evidence="2" id="KW-1185">Reference proteome</keyword>
<dbReference type="PROSITE" id="PS51257">
    <property type="entry name" value="PROKAR_LIPOPROTEIN"/>
    <property type="match status" value="1"/>
</dbReference>
<evidence type="ECO:0000313" key="2">
    <source>
        <dbReference type="Proteomes" id="UP000580043"/>
    </source>
</evidence>
<gene>
    <name evidence="1" type="ORF">HHL15_14125</name>
</gene>
<proteinExistence type="predicted"/>
<sequence length="72" mass="8042">MKDNEFFDAEPLTNAVVGLSCKDGNAFLILGLVRRAILQSDKPELADQFIEEATAHDYDHLLITCAKYVTIE</sequence>
<dbReference type="RefSeq" id="WP_169146286.1">
    <property type="nucleotide sequence ID" value="NZ_JABBGA010000010.1"/>
</dbReference>
<accession>A0A848G3T7</accession>
<comment type="caution">
    <text evidence="1">The sequence shown here is derived from an EMBL/GenBank/DDBJ whole genome shotgun (WGS) entry which is preliminary data.</text>
</comment>
<dbReference type="EMBL" id="JABBGA010000010">
    <property type="protein sequence ID" value="NML26888.1"/>
    <property type="molecule type" value="Genomic_DNA"/>
</dbReference>
<reference evidence="1 2" key="1">
    <citation type="submission" date="2020-04" db="EMBL/GenBank/DDBJ databases">
        <title>Zoogloea sp. G-4-1-14 isolated from soil.</title>
        <authorList>
            <person name="Dahal R.H."/>
        </authorList>
    </citation>
    <scope>NUCLEOTIDE SEQUENCE [LARGE SCALE GENOMIC DNA]</scope>
    <source>
        <strain evidence="1 2">G-4-1-14</strain>
    </source>
</reference>